<reference evidence="6 7" key="1">
    <citation type="submission" date="2018-11" db="EMBL/GenBank/DDBJ databases">
        <title>Genome sequencing of Lautropia sp. KCOM 2505 (= ChDC F240).</title>
        <authorList>
            <person name="Kook J.-K."/>
            <person name="Park S.-N."/>
            <person name="Lim Y.K."/>
        </authorList>
    </citation>
    <scope>NUCLEOTIDE SEQUENCE [LARGE SCALE GENOMIC DNA]</scope>
    <source>
        <strain evidence="6 7">KCOM 2505</strain>
    </source>
</reference>
<protein>
    <recommendedName>
        <fullName evidence="5">Cell division protein ZapD</fullName>
    </recommendedName>
    <alternativeName>
        <fullName evidence="5">Z ring-associated protein D</fullName>
    </alternativeName>
</protein>
<dbReference type="SUPFAM" id="SSF160950">
    <property type="entry name" value="YacF-like"/>
    <property type="match status" value="1"/>
</dbReference>
<keyword evidence="2 5" id="KW-0132">Cell division</keyword>
<evidence type="ECO:0000256" key="2">
    <source>
        <dbReference type="ARBA" id="ARBA00022618"/>
    </source>
</evidence>
<dbReference type="HAMAP" id="MF_01092">
    <property type="entry name" value="ZapD"/>
    <property type="match status" value="1"/>
</dbReference>
<dbReference type="OrthoDB" id="5294622at2"/>
<evidence type="ECO:0000313" key="6">
    <source>
        <dbReference type="EMBL" id="RRN43442.1"/>
    </source>
</evidence>
<dbReference type="PANTHER" id="PTHR39455:SF1">
    <property type="entry name" value="CELL DIVISION PROTEIN ZAPD"/>
    <property type="match status" value="1"/>
</dbReference>
<dbReference type="GO" id="GO:0005737">
    <property type="term" value="C:cytoplasm"/>
    <property type="evidence" value="ECO:0007669"/>
    <property type="project" value="UniProtKB-SubCell"/>
</dbReference>
<dbReference type="GO" id="GO:0032153">
    <property type="term" value="C:cell division site"/>
    <property type="evidence" value="ECO:0007669"/>
    <property type="project" value="TreeGrafter"/>
</dbReference>
<dbReference type="EMBL" id="RRUE01000002">
    <property type="protein sequence ID" value="RRN43442.1"/>
    <property type="molecule type" value="Genomic_DNA"/>
</dbReference>
<dbReference type="GO" id="GO:0043093">
    <property type="term" value="P:FtsZ-dependent cytokinesis"/>
    <property type="evidence" value="ECO:0007669"/>
    <property type="project" value="UniProtKB-UniRule"/>
</dbReference>
<comment type="subcellular location">
    <subcellularLocation>
        <location evidence="5">Cytoplasm</location>
    </subcellularLocation>
    <text evidence="5">Localizes to mid-cell in an FtsZ-dependent manner.</text>
</comment>
<keyword evidence="7" id="KW-1185">Reference proteome</keyword>
<dbReference type="Gene3D" id="1.10.3900.10">
    <property type="entry name" value="YacF-like"/>
    <property type="match status" value="1"/>
</dbReference>
<dbReference type="Pfam" id="PF07072">
    <property type="entry name" value="ZapD"/>
    <property type="match status" value="1"/>
</dbReference>
<dbReference type="Proteomes" id="UP000270261">
    <property type="component" value="Unassembled WGS sequence"/>
</dbReference>
<comment type="function">
    <text evidence="5">Cell division factor that enhances FtsZ-ring assembly. Directly interacts with FtsZ and promotes bundling of FtsZ protofilaments, with a reduction in FtsZ GTPase activity.</text>
</comment>
<accession>A0A426FLQ3</accession>
<comment type="subunit">
    <text evidence="5">Interacts with FtsZ.</text>
</comment>
<gene>
    <name evidence="5 6" type="primary">zapD</name>
    <name evidence="6" type="ORF">EHV23_08235</name>
</gene>
<keyword evidence="1 5" id="KW-0963">Cytoplasm</keyword>
<sequence>MIIYLHPFNERVRTMLRLDELYRRFERLVSRNDALSHHAALGALFEIMELSSRAEVRTDLLHELERQRQTLMSFRDDPDVAVDALSSILDEIEDAATALQRSASKAGQSLRENDWLMNIRSRSVIAGCSFQVDLPFYYAWQHRAPEERREAIIEWARPFGPVREALTIVLRLLRESGQRSRVTSQNGSYQQQLGGKTYQLAEIHLDETLGAIPEFSANKYMLWIRFGRLDREFQTRPYEGSVDFELSLCNL</sequence>
<evidence type="ECO:0000256" key="1">
    <source>
        <dbReference type="ARBA" id="ARBA00022490"/>
    </source>
</evidence>
<dbReference type="NCBIfam" id="NF003656">
    <property type="entry name" value="PRK05287.1-4"/>
    <property type="match status" value="1"/>
</dbReference>
<organism evidence="6 7">
    <name type="scientific">Lautropia dentalis</name>
    <dbReference type="NCBI Taxonomy" id="2490857"/>
    <lineage>
        <taxon>Bacteria</taxon>
        <taxon>Pseudomonadati</taxon>
        <taxon>Pseudomonadota</taxon>
        <taxon>Betaproteobacteria</taxon>
        <taxon>Burkholderiales</taxon>
        <taxon>Burkholderiaceae</taxon>
        <taxon>Lautropia</taxon>
    </lineage>
</organism>
<dbReference type="AlphaFoldDB" id="A0A426FLQ3"/>
<dbReference type="RefSeq" id="WP_125095654.1">
    <property type="nucleotide sequence ID" value="NZ_RRUE01000002.1"/>
</dbReference>
<keyword evidence="3 5" id="KW-0717">Septation</keyword>
<evidence type="ECO:0000256" key="3">
    <source>
        <dbReference type="ARBA" id="ARBA00023210"/>
    </source>
</evidence>
<dbReference type="GO" id="GO:0000917">
    <property type="term" value="P:division septum assembly"/>
    <property type="evidence" value="ECO:0007669"/>
    <property type="project" value="UniProtKB-KW"/>
</dbReference>
<dbReference type="InterPro" id="IPR009777">
    <property type="entry name" value="ZapD"/>
</dbReference>
<comment type="caution">
    <text evidence="6">The sequence shown here is derived from an EMBL/GenBank/DDBJ whole genome shotgun (WGS) entry which is preliminary data.</text>
</comment>
<dbReference type="InterPro" id="IPR027462">
    <property type="entry name" value="ZapD_C"/>
</dbReference>
<evidence type="ECO:0000256" key="4">
    <source>
        <dbReference type="ARBA" id="ARBA00023306"/>
    </source>
</evidence>
<dbReference type="InterPro" id="IPR036268">
    <property type="entry name" value="ZapD_sf"/>
</dbReference>
<keyword evidence="4 5" id="KW-0131">Cell cycle</keyword>
<evidence type="ECO:0000256" key="5">
    <source>
        <dbReference type="HAMAP-Rule" id="MF_01092"/>
    </source>
</evidence>
<name>A0A426FLQ3_9BURK</name>
<dbReference type="PANTHER" id="PTHR39455">
    <property type="entry name" value="CELL DIVISION PROTEIN ZAPD"/>
    <property type="match status" value="1"/>
</dbReference>
<evidence type="ECO:0000313" key="7">
    <source>
        <dbReference type="Proteomes" id="UP000270261"/>
    </source>
</evidence>
<comment type="similarity">
    <text evidence="5">Belongs to the ZapD family.</text>
</comment>
<proteinExistence type="inferred from homology"/>
<dbReference type="Gene3D" id="2.60.440.10">
    <property type="entry name" value="YacF-like domains"/>
    <property type="match status" value="1"/>
</dbReference>